<keyword evidence="3" id="KW-0677">Repeat</keyword>
<dbReference type="SUPFAM" id="SSF57625">
    <property type="entry name" value="Invertebrate chitin-binding proteins"/>
    <property type="match status" value="1"/>
</dbReference>
<dbReference type="PANTHER" id="PTHR23301">
    <property type="entry name" value="CHITIN BINDING PERITROPHIN-A"/>
    <property type="match status" value="1"/>
</dbReference>
<dbReference type="InterPro" id="IPR051940">
    <property type="entry name" value="Chitin_bind-dev_reg"/>
</dbReference>
<evidence type="ECO:0000256" key="4">
    <source>
        <dbReference type="ARBA" id="ARBA00023157"/>
    </source>
</evidence>
<name>A0A1V9XM70_9ACAR</name>
<feature type="domain" description="Chitin-binding type-2" evidence="7">
    <location>
        <begin position="17"/>
        <end position="72"/>
    </location>
</feature>
<evidence type="ECO:0000256" key="5">
    <source>
        <dbReference type="ARBA" id="ARBA00023180"/>
    </source>
</evidence>
<evidence type="ECO:0000313" key="9">
    <source>
        <dbReference type="Proteomes" id="UP000192247"/>
    </source>
</evidence>
<keyword evidence="2 6" id="KW-0732">Signal</keyword>
<evidence type="ECO:0000259" key="7">
    <source>
        <dbReference type="PROSITE" id="PS50940"/>
    </source>
</evidence>
<evidence type="ECO:0000313" key="8">
    <source>
        <dbReference type="EMBL" id="OQR74609.1"/>
    </source>
</evidence>
<evidence type="ECO:0000256" key="2">
    <source>
        <dbReference type="ARBA" id="ARBA00022729"/>
    </source>
</evidence>
<keyword evidence="1" id="KW-0147">Chitin-binding</keyword>
<dbReference type="Pfam" id="PF01607">
    <property type="entry name" value="CBM_14"/>
    <property type="match status" value="1"/>
</dbReference>
<keyword evidence="5" id="KW-0325">Glycoprotein</keyword>
<dbReference type="GO" id="GO:0008061">
    <property type="term" value="F:chitin binding"/>
    <property type="evidence" value="ECO:0007669"/>
    <property type="project" value="UniProtKB-KW"/>
</dbReference>
<dbReference type="EMBL" id="MNPL01007697">
    <property type="protein sequence ID" value="OQR74609.1"/>
    <property type="molecule type" value="Genomic_DNA"/>
</dbReference>
<gene>
    <name evidence="8" type="ORF">BIW11_08949</name>
</gene>
<dbReference type="OrthoDB" id="6430025at2759"/>
<feature type="chain" id="PRO_5012912809" description="Chitin-binding type-2 domain-containing protein" evidence="6">
    <location>
        <begin position="18"/>
        <end position="330"/>
    </location>
</feature>
<comment type="caution">
    <text evidence="8">The sequence shown here is derived from an EMBL/GenBank/DDBJ whole genome shotgun (WGS) entry which is preliminary data.</text>
</comment>
<dbReference type="PANTHER" id="PTHR23301:SF0">
    <property type="entry name" value="CHITIN-BINDING TYPE-2 DOMAIN-CONTAINING PROTEIN-RELATED"/>
    <property type="match status" value="1"/>
</dbReference>
<evidence type="ECO:0000256" key="6">
    <source>
        <dbReference type="SAM" id="SignalP"/>
    </source>
</evidence>
<feature type="signal peptide" evidence="6">
    <location>
        <begin position="1"/>
        <end position="17"/>
    </location>
</feature>
<sequence>MHAGIVTLILFGAGTLGFRCASKEGLFPNPSDCASFYLCSHWEPYLYNCSANLYYDRRLRLCQWPEKADCSSSEEATTFYATEPSTTIDSAPTTIESETVSTESSIKYTDFETTADNFYDEPSSATIHIDQVGEEKQHACAQPTDVSNSSALYWQKWRYGDVMPYSALHAGEQIVETVDKRLIKQYTEIVKVVRNGTSHIGATLGPSRFTNQGIYYLHNGELAQVYNEPVWVLCVHSAYKDNVHWIPWSSSELCPPPNAFSSDEFLLARALHHPREGFYVAGGATPREPLITAFQNLQSNDHYDVLCAVNSFATKKEATEPRWPMRRRPT</sequence>
<dbReference type="InterPro" id="IPR002557">
    <property type="entry name" value="Chitin-bd_dom"/>
</dbReference>
<dbReference type="AlphaFoldDB" id="A0A1V9XM70"/>
<organism evidence="8 9">
    <name type="scientific">Tropilaelaps mercedesae</name>
    <dbReference type="NCBI Taxonomy" id="418985"/>
    <lineage>
        <taxon>Eukaryota</taxon>
        <taxon>Metazoa</taxon>
        <taxon>Ecdysozoa</taxon>
        <taxon>Arthropoda</taxon>
        <taxon>Chelicerata</taxon>
        <taxon>Arachnida</taxon>
        <taxon>Acari</taxon>
        <taxon>Parasitiformes</taxon>
        <taxon>Mesostigmata</taxon>
        <taxon>Gamasina</taxon>
        <taxon>Dermanyssoidea</taxon>
        <taxon>Laelapidae</taxon>
        <taxon>Tropilaelaps</taxon>
    </lineage>
</organism>
<dbReference type="PROSITE" id="PS50940">
    <property type="entry name" value="CHIT_BIND_II"/>
    <property type="match status" value="1"/>
</dbReference>
<accession>A0A1V9XM70</accession>
<dbReference type="Proteomes" id="UP000192247">
    <property type="component" value="Unassembled WGS sequence"/>
</dbReference>
<protein>
    <recommendedName>
        <fullName evidence="7">Chitin-binding type-2 domain-containing protein</fullName>
    </recommendedName>
</protein>
<dbReference type="Gene3D" id="2.170.140.10">
    <property type="entry name" value="Chitin binding domain"/>
    <property type="match status" value="1"/>
</dbReference>
<dbReference type="InParanoid" id="A0A1V9XM70"/>
<dbReference type="SMART" id="SM00494">
    <property type="entry name" value="ChtBD2"/>
    <property type="match status" value="1"/>
</dbReference>
<evidence type="ECO:0000256" key="3">
    <source>
        <dbReference type="ARBA" id="ARBA00022737"/>
    </source>
</evidence>
<evidence type="ECO:0000256" key="1">
    <source>
        <dbReference type="ARBA" id="ARBA00022669"/>
    </source>
</evidence>
<keyword evidence="9" id="KW-1185">Reference proteome</keyword>
<proteinExistence type="predicted"/>
<dbReference type="GO" id="GO:0005576">
    <property type="term" value="C:extracellular region"/>
    <property type="evidence" value="ECO:0007669"/>
    <property type="project" value="InterPro"/>
</dbReference>
<reference evidence="8 9" key="1">
    <citation type="journal article" date="2017" name="Gigascience">
        <title>Draft genome of the honey bee ectoparasitic mite, Tropilaelaps mercedesae, is shaped by the parasitic life history.</title>
        <authorList>
            <person name="Dong X."/>
            <person name="Armstrong S.D."/>
            <person name="Xia D."/>
            <person name="Makepeace B.L."/>
            <person name="Darby A.C."/>
            <person name="Kadowaki T."/>
        </authorList>
    </citation>
    <scope>NUCLEOTIDE SEQUENCE [LARGE SCALE GENOMIC DNA]</scope>
    <source>
        <strain evidence="8">Wuxi-XJTLU</strain>
    </source>
</reference>
<keyword evidence="4" id="KW-1015">Disulfide bond</keyword>
<dbReference type="InterPro" id="IPR036508">
    <property type="entry name" value="Chitin-bd_dom_sf"/>
</dbReference>